<name>A0ABV9FLW8_9NOCA</name>
<sequence length="243" mass="26832">MSDALVPRPESFRALARSSPWRWTMLEFELDRSGEVEHAWIRRPDQLRVEDRSGAVLYTTAGVTTTASPVARYSDGGGERVTRVWPTDVEPVYGADGLVLERPGGFGIEYDEPFHEDYFWVALLDPAELAAGVEIREVTAVEHHGRPAWEATVWPTGEYEPRCSCCSLLCGDGEPGTGPWPRTAESVVRLDVQTGVCVSVRHVGGTGAGAGPQRADMRIATVDAPIADELFRRRRWFGHRGGR</sequence>
<proteinExistence type="predicted"/>
<reference evidence="2" key="1">
    <citation type="journal article" date="2019" name="Int. J. Syst. Evol. Microbiol.">
        <title>The Global Catalogue of Microorganisms (GCM) 10K type strain sequencing project: providing services to taxonomists for standard genome sequencing and annotation.</title>
        <authorList>
            <consortium name="The Broad Institute Genomics Platform"/>
            <consortium name="The Broad Institute Genome Sequencing Center for Infectious Disease"/>
            <person name="Wu L."/>
            <person name="Ma J."/>
        </authorList>
    </citation>
    <scope>NUCLEOTIDE SEQUENCE [LARGE SCALE GENOMIC DNA]</scope>
    <source>
        <strain evidence="2">CCUG 54520</strain>
    </source>
</reference>
<dbReference type="Proteomes" id="UP001595914">
    <property type="component" value="Unassembled WGS sequence"/>
</dbReference>
<comment type="caution">
    <text evidence="1">The sequence shown here is derived from an EMBL/GenBank/DDBJ whole genome shotgun (WGS) entry which is preliminary data.</text>
</comment>
<gene>
    <name evidence="1" type="ORF">ACFO6S_04995</name>
</gene>
<keyword evidence="2" id="KW-1185">Reference proteome</keyword>
<evidence type="ECO:0000313" key="1">
    <source>
        <dbReference type="EMBL" id="MFC4603041.1"/>
    </source>
</evidence>
<evidence type="ECO:0000313" key="2">
    <source>
        <dbReference type="Proteomes" id="UP001595914"/>
    </source>
</evidence>
<organism evidence="1 2">
    <name type="scientific">Rhodococcus kronopolitis</name>
    <dbReference type="NCBI Taxonomy" id="1460226"/>
    <lineage>
        <taxon>Bacteria</taxon>
        <taxon>Bacillati</taxon>
        <taxon>Actinomycetota</taxon>
        <taxon>Actinomycetes</taxon>
        <taxon>Mycobacteriales</taxon>
        <taxon>Nocardiaceae</taxon>
        <taxon>Rhodococcus</taxon>
    </lineage>
</organism>
<dbReference type="EMBL" id="JBHSFO010000002">
    <property type="protein sequence ID" value="MFC4603041.1"/>
    <property type="molecule type" value="Genomic_DNA"/>
</dbReference>
<protein>
    <submittedName>
        <fullName evidence="1">Uncharacterized protein</fullName>
    </submittedName>
</protein>
<dbReference type="RefSeq" id="WP_378414703.1">
    <property type="nucleotide sequence ID" value="NZ_JBHSFO010000002.1"/>
</dbReference>
<accession>A0ABV9FLW8</accession>